<name>A0A1H3UI81_9ACTN</name>
<dbReference type="Gene3D" id="2.60.120.620">
    <property type="entry name" value="q2cbj1_9rhob like domain"/>
    <property type="match status" value="1"/>
</dbReference>
<gene>
    <name evidence="1" type="ORF">SAMN05421684_7357</name>
</gene>
<proteinExistence type="predicted"/>
<accession>A0A1H3UI81</accession>
<evidence type="ECO:0008006" key="3">
    <source>
        <dbReference type="Google" id="ProtNLM"/>
    </source>
</evidence>
<dbReference type="RefSeq" id="WP_176985249.1">
    <property type="nucleotide sequence ID" value="NZ_BOND01000005.1"/>
</dbReference>
<dbReference type="STRING" id="137265.SAMN05421684_7357"/>
<protein>
    <recommendedName>
        <fullName evidence="3">Phytanoyl-CoA dioxygenase (PhyH)</fullName>
    </recommendedName>
</protein>
<dbReference type="AlphaFoldDB" id="A0A1H3UI81"/>
<sequence length="307" mass="33786">MSPTEVLTADDRAQFLDKGYVKLTGCFSAEEAQSRTRYIWDRLGYRADDPTTWAKASVHMAAHEDIDVSTFAPKAWQAACELVGGADRLTAAKNPFPWTDAFIVNLRQETDGPWQPPSPATPGWHVDGSWFRHYLDSPEQGLLAIVLWSDVVHEGGPTFVTTDSVAPVARFLADHPEGVLPSGHPDATVFDYADLAGQCHEYVEATGRVGDVYLLHPFVVHAKSENALKVPRFITNSTLFLAEPMRFNRPDPSLVEQAVLRALGVDSYDFVATGPRERVVPDSAGAYDAQAVEERRRLAAAGHPNFL</sequence>
<evidence type="ECO:0000313" key="1">
    <source>
        <dbReference type="EMBL" id="SDZ61997.1"/>
    </source>
</evidence>
<evidence type="ECO:0000313" key="2">
    <source>
        <dbReference type="Proteomes" id="UP000199632"/>
    </source>
</evidence>
<dbReference type="Proteomes" id="UP000199632">
    <property type="component" value="Unassembled WGS sequence"/>
</dbReference>
<organism evidence="1 2">
    <name type="scientific">Asanoa ishikariensis</name>
    <dbReference type="NCBI Taxonomy" id="137265"/>
    <lineage>
        <taxon>Bacteria</taxon>
        <taxon>Bacillati</taxon>
        <taxon>Actinomycetota</taxon>
        <taxon>Actinomycetes</taxon>
        <taxon>Micromonosporales</taxon>
        <taxon>Micromonosporaceae</taxon>
        <taxon>Asanoa</taxon>
    </lineage>
</organism>
<reference evidence="2" key="1">
    <citation type="submission" date="2016-10" db="EMBL/GenBank/DDBJ databases">
        <authorList>
            <person name="Varghese N."/>
            <person name="Submissions S."/>
        </authorList>
    </citation>
    <scope>NUCLEOTIDE SEQUENCE [LARGE SCALE GENOMIC DNA]</scope>
    <source>
        <strain evidence="2">DSM 44718</strain>
    </source>
</reference>
<dbReference type="SUPFAM" id="SSF51197">
    <property type="entry name" value="Clavaminate synthase-like"/>
    <property type="match status" value="1"/>
</dbReference>
<dbReference type="EMBL" id="FNQB01000004">
    <property type="protein sequence ID" value="SDZ61997.1"/>
    <property type="molecule type" value="Genomic_DNA"/>
</dbReference>
<keyword evidence="2" id="KW-1185">Reference proteome</keyword>